<protein>
    <submittedName>
        <fullName evidence="2">DUF5316 domain-containing protein</fullName>
    </submittedName>
</protein>
<dbReference type="Proteomes" id="UP001164803">
    <property type="component" value="Chromosome"/>
</dbReference>
<sequence>MAKIGFLIGLIVMAIVLVTSLFTGNWRLALKICCVFGVSSWFVSAILSGSMNSGDRMRANLASENIEDRQRRIRRASTLFLMGLPTLVLAVVVYFATLT</sequence>
<reference evidence="2" key="1">
    <citation type="submission" date="2022-08" db="EMBL/GenBank/DDBJ databases">
        <title>Alicyclobacillus dauci DSM2870, complete genome.</title>
        <authorList>
            <person name="Wang Q."/>
            <person name="Cai R."/>
            <person name="Wang Z."/>
        </authorList>
    </citation>
    <scope>NUCLEOTIDE SEQUENCE</scope>
    <source>
        <strain evidence="2">DSM 28700</strain>
    </source>
</reference>
<evidence type="ECO:0000313" key="3">
    <source>
        <dbReference type="Proteomes" id="UP001164803"/>
    </source>
</evidence>
<keyword evidence="1" id="KW-0812">Transmembrane</keyword>
<dbReference type="RefSeq" id="WP_268043728.1">
    <property type="nucleotide sequence ID" value="NZ_CP104064.1"/>
</dbReference>
<organism evidence="2 3">
    <name type="scientific">Alicyclobacillus dauci</name>
    <dbReference type="NCBI Taxonomy" id="1475485"/>
    <lineage>
        <taxon>Bacteria</taxon>
        <taxon>Bacillati</taxon>
        <taxon>Bacillota</taxon>
        <taxon>Bacilli</taxon>
        <taxon>Bacillales</taxon>
        <taxon>Alicyclobacillaceae</taxon>
        <taxon>Alicyclobacillus</taxon>
    </lineage>
</organism>
<keyword evidence="1" id="KW-1133">Transmembrane helix</keyword>
<feature type="transmembrane region" description="Helical" evidence="1">
    <location>
        <begin position="79"/>
        <end position="97"/>
    </location>
</feature>
<accession>A0ABY6Z1K9</accession>
<gene>
    <name evidence="2" type="ORF">NZD86_19555</name>
</gene>
<proteinExistence type="predicted"/>
<dbReference type="Pfam" id="PF17247">
    <property type="entry name" value="DUF5316"/>
    <property type="match status" value="1"/>
</dbReference>
<keyword evidence="1" id="KW-0472">Membrane</keyword>
<name>A0ABY6Z1K9_9BACL</name>
<feature type="transmembrane region" description="Helical" evidence="1">
    <location>
        <begin position="28"/>
        <end position="48"/>
    </location>
</feature>
<dbReference type="EMBL" id="CP104064">
    <property type="protein sequence ID" value="WAH36393.1"/>
    <property type="molecule type" value="Genomic_DNA"/>
</dbReference>
<dbReference type="InterPro" id="IPR035167">
    <property type="entry name" value="DUF5316"/>
</dbReference>
<evidence type="ECO:0000256" key="1">
    <source>
        <dbReference type="SAM" id="Phobius"/>
    </source>
</evidence>
<keyword evidence="3" id="KW-1185">Reference proteome</keyword>
<evidence type="ECO:0000313" key="2">
    <source>
        <dbReference type="EMBL" id="WAH36393.1"/>
    </source>
</evidence>
<feature type="transmembrane region" description="Helical" evidence="1">
    <location>
        <begin position="5"/>
        <end position="22"/>
    </location>
</feature>